<sequence length="411" mass="46350">MPCWYYEKSDLHNTPSIQDGIDYETECKYRKEGARFIIDVGTKMDLGYNTMATGVVYFHRFYMFHSFKTFSQHVTACCCLFLAGKVEETPKKCRDIIKTAKALLTDQKFANFGEDLKEEVMTLERILLQTIKFDLQIEHPYGYLLQYAKCLKGDKSKLQKMVQMAWTFVNDSLCTTLSLQWEPEIIAVALMYLAGKLSKFDVVDWYGKEPKNTRWWDMFVEDITMDLLEDICHQVLDLYSQSNNAKTSESPLITSFNEPAEEKPTASPSTMTSADNKPKKGSPVKIPKTESASISTAVCAPMDVSSTIKPIDVPSHFPQYPATFVQVDSSFPPVFPPVNITVPPPPVTHIVPPRHMNVPLGLIHPLPVPGPGQGPPPFHQHGPYLYPPNANYFMGGASGLMPNSRYYPPQL</sequence>
<keyword evidence="4" id="KW-0805">Transcription regulation</keyword>
<dbReference type="Proteomes" id="UP000215335">
    <property type="component" value="Unassembled WGS sequence"/>
</dbReference>
<dbReference type="CDD" id="cd20530">
    <property type="entry name" value="CYCLIN_CCNK_rpt1"/>
    <property type="match status" value="1"/>
</dbReference>
<evidence type="ECO:0000256" key="10">
    <source>
        <dbReference type="ARBA" id="ARBA00073757"/>
    </source>
</evidence>
<comment type="similarity">
    <text evidence="11">Belongs to the cyclin family.</text>
</comment>
<dbReference type="FunFam" id="1.10.472.10:FF:000021">
    <property type="entry name" value="Cyclin-K (Predicted)"/>
    <property type="match status" value="1"/>
</dbReference>
<feature type="compositionally biased region" description="Polar residues" evidence="12">
    <location>
        <begin position="266"/>
        <end position="275"/>
    </location>
</feature>
<dbReference type="GO" id="GO:0051301">
    <property type="term" value="P:cell division"/>
    <property type="evidence" value="ECO:0007669"/>
    <property type="project" value="UniProtKB-KW"/>
</dbReference>
<dbReference type="InterPro" id="IPR006671">
    <property type="entry name" value="Cyclin_N"/>
</dbReference>
<dbReference type="EMBL" id="NNAY01000095">
    <property type="protein sequence ID" value="OXU31036.1"/>
    <property type="molecule type" value="Genomic_DNA"/>
</dbReference>
<keyword evidence="3" id="KW-0498">Mitosis</keyword>
<dbReference type="InterPro" id="IPR036915">
    <property type="entry name" value="Cyclin-like_sf"/>
</dbReference>
<keyword evidence="15" id="KW-1185">Reference proteome</keyword>
<dbReference type="PANTHER" id="PTHR10026">
    <property type="entry name" value="CYCLIN"/>
    <property type="match status" value="1"/>
</dbReference>
<evidence type="ECO:0000259" key="13">
    <source>
        <dbReference type="SMART" id="SM00385"/>
    </source>
</evidence>
<keyword evidence="5 11" id="KW-0195">Cyclin</keyword>
<organism evidence="14 15">
    <name type="scientific">Trichomalopsis sarcophagae</name>
    <dbReference type="NCBI Taxonomy" id="543379"/>
    <lineage>
        <taxon>Eukaryota</taxon>
        <taxon>Metazoa</taxon>
        <taxon>Ecdysozoa</taxon>
        <taxon>Arthropoda</taxon>
        <taxon>Hexapoda</taxon>
        <taxon>Insecta</taxon>
        <taxon>Pterygota</taxon>
        <taxon>Neoptera</taxon>
        <taxon>Endopterygota</taxon>
        <taxon>Hymenoptera</taxon>
        <taxon>Apocrita</taxon>
        <taxon>Proctotrupomorpha</taxon>
        <taxon>Chalcidoidea</taxon>
        <taxon>Pteromalidae</taxon>
        <taxon>Pteromalinae</taxon>
        <taxon>Trichomalopsis</taxon>
    </lineage>
</organism>
<dbReference type="InterPro" id="IPR013763">
    <property type="entry name" value="Cyclin-like_dom"/>
</dbReference>
<dbReference type="GO" id="GO:0005634">
    <property type="term" value="C:nucleus"/>
    <property type="evidence" value="ECO:0007669"/>
    <property type="project" value="UniProtKB-SubCell"/>
</dbReference>
<evidence type="ECO:0000313" key="14">
    <source>
        <dbReference type="EMBL" id="OXU31036.1"/>
    </source>
</evidence>
<comment type="subcellular location">
    <subcellularLocation>
        <location evidence="1">Nucleus</location>
    </subcellularLocation>
</comment>
<dbReference type="STRING" id="543379.A0A232FJW8"/>
<keyword evidence="8" id="KW-0131">Cell cycle</keyword>
<evidence type="ECO:0000256" key="12">
    <source>
        <dbReference type="SAM" id="MobiDB-lite"/>
    </source>
</evidence>
<keyword evidence="7" id="KW-0539">Nucleus</keyword>
<feature type="region of interest" description="Disordered" evidence="12">
    <location>
        <begin position="248"/>
        <end position="288"/>
    </location>
</feature>
<evidence type="ECO:0000256" key="2">
    <source>
        <dbReference type="ARBA" id="ARBA00022618"/>
    </source>
</evidence>
<keyword evidence="2" id="KW-0132">Cell division</keyword>
<evidence type="ECO:0000256" key="9">
    <source>
        <dbReference type="ARBA" id="ARBA00054991"/>
    </source>
</evidence>
<evidence type="ECO:0000256" key="11">
    <source>
        <dbReference type="RuleBase" id="RU000383"/>
    </source>
</evidence>
<protein>
    <recommendedName>
        <fullName evidence="10">Cyclin-K</fullName>
    </recommendedName>
</protein>
<dbReference type="FunFam" id="1.10.472.10:FF:000018">
    <property type="entry name" value="Cyclin-K (Predicted)"/>
    <property type="match status" value="1"/>
</dbReference>
<evidence type="ECO:0000256" key="1">
    <source>
        <dbReference type="ARBA" id="ARBA00004123"/>
    </source>
</evidence>
<comment type="function">
    <text evidence="9">Regulatory subunit of cyclin-dependent kinases that mediates activation of target kinases. Plays a role in transcriptional regulation via its role in regulating the phosphorylation of the C-terminal domain (CTD) of the large subunit of RNA polymerase II (POLR2A).</text>
</comment>
<comment type="caution">
    <text evidence="14">The sequence shown here is derived from an EMBL/GenBank/DDBJ whole genome shotgun (WGS) entry which is preliminary data.</text>
</comment>
<dbReference type="OrthoDB" id="25002at2759"/>
<feature type="domain" description="Cyclin-like" evidence="13">
    <location>
        <begin position="142"/>
        <end position="237"/>
    </location>
</feature>
<gene>
    <name evidence="14" type="ORF">TSAR_006546</name>
</gene>
<evidence type="ECO:0000313" key="15">
    <source>
        <dbReference type="Proteomes" id="UP000215335"/>
    </source>
</evidence>
<evidence type="ECO:0000256" key="5">
    <source>
        <dbReference type="ARBA" id="ARBA00023127"/>
    </source>
</evidence>
<keyword evidence="6" id="KW-0804">Transcription</keyword>
<dbReference type="GO" id="GO:0006357">
    <property type="term" value="P:regulation of transcription by RNA polymerase II"/>
    <property type="evidence" value="ECO:0007669"/>
    <property type="project" value="InterPro"/>
</dbReference>
<evidence type="ECO:0000256" key="4">
    <source>
        <dbReference type="ARBA" id="ARBA00023015"/>
    </source>
</evidence>
<dbReference type="GO" id="GO:0016538">
    <property type="term" value="F:cyclin-dependent protein serine/threonine kinase regulator activity"/>
    <property type="evidence" value="ECO:0007669"/>
    <property type="project" value="InterPro"/>
</dbReference>
<dbReference type="CDD" id="cd20531">
    <property type="entry name" value="CYCLIN_CCNK_rpt2"/>
    <property type="match status" value="1"/>
</dbReference>
<feature type="domain" description="Cyclin-like" evidence="13">
    <location>
        <begin position="35"/>
        <end position="129"/>
    </location>
</feature>
<feature type="compositionally biased region" description="Polar residues" evidence="12">
    <location>
        <begin position="248"/>
        <end position="257"/>
    </location>
</feature>
<evidence type="ECO:0000256" key="3">
    <source>
        <dbReference type="ARBA" id="ARBA00022776"/>
    </source>
</evidence>
<evidence type="ECO:0000256" key="7">
    <source>
        <dbReference type="ARBA" id="ARBA00023242"/>
    </source>
</evidence>
<dbReference type="InterPro" id="IPR043198">
    <property type="entry name" value="Cyclin/Ssn8"/>
</dbReference>
<dbReference type="Pfam" id="PF21797">
    <property type="entry name" value="CycT2-like_C"/>
    <property type="match status" value="1"/>
</dbReference>
<proteinExistence type="inferred from homology"/>
<dbReference type="Gene3D" id="1.10.472.10">
    <property type="entry name" value="Cyclin-like"/>
    <property type="match status" value="2"/>
</dbReference>
<evidence type="ECO:0000256" key="8">
    <source>
        <dbReference type="ARBA" id="ARBA00023306"/>
    </source>
</evidence>
<reference evidence="14 15" key="1">
    <citation type="journal article" date="2017" name="Curr. Biol.">
        <title>The Evolution of Venom by Co-option of Single-Copy Genes.</title>
        <authorList>
            <person name="Martinson E.O."/>
            <person name="Mrinalini"/>
            <person name="Kelkar Y.D."/>
            <person name="Chang C.H."/>
            <person name="Werren J.H."/>
        </authorList>
    </citation>
    <scope>NUCLEOTIDE SEQUENCE [LARGE SCALE GENOMIC DNA]</scope>
    <source>
        <strain evidence="14 15">Alberta</strain>
        <tissue evidence="14">Whole body</tissue>
    </source>
</reference>
<dbReference type="SMART" id="SM00385">
    <property type="entry name" value="CYCLIN"/>
    <property type="match status" value="2"/>
</dbReference>
<dbReference type="AlphaFoldDB" id="A0A232FJW8"/>
<dbReference type="SUPFAM" id="SSF47954">
    <property type="entry name" value="Cyclin-like"/>
    <property type="match status" value="2"/>
</dbReference>
<name>A0A232FJW8_9HYME</name>
<dbReference type="Pfam" id="PF00134">
    <property type="entry name" value="Cyclin_N"/>
    <property type="match status" value="1"/>
</dbReference>
<evidence type="ECO:0000256" key="6">
    <source>
        <dbReference type="ARBA" id="ARBA00023163"/>
    </source>
</evidence>
<accession>A0A232FJW8</accession>